<feature type="transmembrane region" description="Helical" evidence="8">
    <location>
        <begin position="103"/>
        <end position="127"/>
    </location>
</feature>
<evidence type="ECO:0000256" key="4">
    <source>
        <dbReference type="ARBA" id="ARBA00022475"/>
    </source>
</evidence>
<keyword evidence="7 8" id="KW-0472">Membrane</keyword>
<evidence type="ECO:0000313" key="10">
    <source>
        <dbReference type="EMBL" id="BAB52808.1"/>
    </source>
</evidence>
<organism evidence="10 11">
    <name type="scientific">Mesorhizobium japonicum (strain LMG 29417 / CECT 9101 / MAFF 303099)</name>
    <name type="common">Mesorhizobium loti (strain MAFF 303099)</name>
    <dbReference type="NCBI Taxonomy" id="266835"/>
    <lineage>
        <taxon>Bacteria</taxon>
        <taxon>Pseudomonadati</taxon>
        <taxon>Pseudomonadota</taxon>
        <taxon>Alphaproteobacteria</taxon>
        <taxon>Hyphomicrobiales</taxon>
        <taxon>Phyllobacteriaceae</taxon>
        <taxon>Mesorhizobium</taxon>
    </lineage>
</organism>
<keyword evidence="5 8" id="KW-0812">Transmembrane</keyword>
<dbReference type="GO" id="GO:0055085">
    <property type="term" value="P:transmembrane transport"/>
    <property type="evidence" value="ECO:0007669"/>
    <property type="project" value="InterPro"/>
</dbReference>
<evidence type="ECO:0000256" key="7">
    <source>
        <dbReference type="ARBA" id="ARBA00023136"/>
    </source>
</evidence>
<protein>
    <submittedName>
        <fullName evidence="10">ABC transporter, polyamine transport protein, permease protein</fullName>
    </submittedName>
</protein>
<keyword evidence="3 8" id="KW-0813">Transport</keyword>
<evidence type="ECO:0000256" key="1">
    <source>
        <dbReference type="ARBA" id="ARBA00004651"/>
    </source>
</evidence>
<dbReference type="AlphaFoldDB" id="Q988Y9"/>
<feature type="transmembrane region" description="Helical" evidence="8">
    <location>
        <begin position="183"/>
        <end position="209"/>
    </location>
</feature>
<dbReference type="eggNOG" id="COG1176">
    <property type="taxonomic scope" value="Bacteria"/>
</dbReference>
<evidence type="ECO:0000259" key="9">
    <source>
        <dbReference type="PROSITE" id="PS50928"/>
    </source>
</evidence>
<keyword evidence="4" id="KW-1003">Cell membrane</keyword>
<dbReference type="RefSeq" id="WP_010914121.1">
    <property type="nucleotide sequence ID" value="NC_002678.2"/>
</dbReference>
<reference evidence="10 11" key="1">
    <citation type="journal article" date="2000" name="DNA Res.">
        <title>Complete genome structure of the nitrogen-fixing symbiotic bacterium Mesorhizobium loti.</title>
        <authorList>
            <person name="Kaneko T."/>
            <person name="Nakamura Y."/>
            <person name="Sato S."/>
            <person name="Asamizu E."/>
            <person name="Kato T."/>
            <person name="Sasamoto S."/>
            <person name="Watanabe A."/>
            <person name="Idesawa K."/>
            <person name="Ishikawa A."/>
            <person name="Kawashima K."/>
            <person name="Kimura T."/>
            <person name="Kishida Y."/>
            <person name="Kiyokawa C."/>
            <person name="Kohara M."/>
            <person name="Matsumoto M."/>
            <person name="Matsuno A."/>
            <person name="Mochizuki Y."/>
            <person name="Nakayama S."/>
            <person name="Nakazaki N."/>
            <person name="Shimpo S."/>
            <person name="Sugimoto M."/>
            <person name="Takeuchi C."/>
            <person name="Yamada M."/>
            <person name="Tabata S."/>
        </authorList>
    </citation>
    <scope>NUCLEOTIDE SEQUENCE [LARGE SCALE GENOMIC DNA]</scope>
    <source>
        <strain evidence="11">LMG 29417 / CECT 9101 / MAFF 303099</strain>
    </source>
</reference>
<dbReference type="HOGENOM" id="CLU_016047_18_3_5"/>
<feature type="transmembrane region" description="Helical" evidence="8">
    <location>
        <begin position="32"/>
        <end position="54"/>
    </location>
</feature>
<dbReference type="SUPFAM" id="SSF161098">
    <property type="entry name" value="MetI-like"/>
    <property type="match status" value="1"/>
</dbReference>
<dbReference type="PROSITE" id="PS50928">
    <property type="entry name" value="ABC_TM1"/>
    <property type="match status" value="1"/>
</dbReference>
<comment type="subcellular location">
    <subcellularLocation>
        <location evidence="1 8">Cell membrane</location>
        <topology evidence="1 8">Multi-pass membrane protein</topology>
    </subcellularLocation>
</comment>
<dbReference type="PATRIC" id="fig|266835.9.peg.5186"/>
<keyword evidence="6 8" id="KW-1133">Transmembrane helix</keyword>
<evidence type="ECO:0000313" key="11">
    <source>
        <dbReference type="Proteomes" id="UP000000552"/>
    </source>
</evidence>
<dbReference type="CDD" id="cd06261">
    <property type="entry name" value="TM_PBP2"/>
    <property type="match status" value="1"/>
</dbReference>
<dbReference type="InterPro" id="IPR000515">
    <property type="entry name" value="MetI-like"/>
</dbReference>
<dbReference type="GO" id="GO:0005886">
    <property type="term" value="C:plasma membrane"/>
    <property type="evidence" value="ECO:0007669"/>
    <property type="project" value="UniProtKB-SubCell"/>
</dbReference>
<feature type="transmembrane region" description="Helical" evidence="8">
    <location>
        <begin position="241"/>
        <end position="263"/>
    </location>
</feature>
<feature type="domain" description="ABC transmembrane type-1" evidence="9">
    <location>
        <begin position="104"/>
        <end position="310"/>
    </location>
</feature>
<evidence type="ECO:0000256" key="8">
    <source>
        <dbReference type="RuleBase" id="RU363032"/>
    </source>
</evidence>
<comment type="similarity">
    <text evidence="2">Belongs to the binding-protein-dependent transport system permease family. CysTW subfamily.</text>
</comment>
<dbReference type="KEGG" id="mlo:mlr6536"/>
<evidence type="ECO:0000256" key="6">
    <source>
        <dbReference type="ARBA" id="ARBA00022989"/>
    </source>
</evidence>
<dbReference type="InterPro" id="IPR035906">
    <property type="entry name" value="MetI-like_sf"/>
</dbReference>
<feature type="transmembrane region" description="Helical" evidence="8">
    <location>
        <begin position="139"/>
        <end position="163"/>
    </location>
</feature>
<accession>Q988Y9</accession>
<evidence type="ECO:0000256" key="3">
    <source>
        <dbReference type="ARBA" id="ARBA00022448"/>
    </source>
</evidence>
<dbReference type="Pfam" id="PF00528">
    <property type="entry name" value="BPD_transp_1"/>
    <property type="match status" value="1"/>
</dbReference>
<name>Q988Y9_RHILO</name>
<dbReference type="Gene3D" id="1.10.3720.10">
    <property type="entry name" value="MetI-like"/>
    <property type="match status" value="1"/>
</dbReference>
<proteinExistence type="inferred from homology"/>
<feature type="transmembrane region" description="Helical" evidence="8">
    <location>
        <begin position="289"/>
        <end position="310"/>
    </location>
</feature>
<dbReference type="PANTHER" id="PTHR42929">
    <property type="entry name" value="INNER MEMBRANE ABC TRANSPORTER PERMEASE PROTEIN YDCU-RELATED-RELATED"/>
    <property type="match status" value="1"/>
</dbReference>
<dbReference type="EMBL" id="BA000012">
    <property type="protein sequence ID" value="BAB52808.1"/>
    <property type="molecule type" value="Genomic_DNA"/>
</dbReference>
<sequence length="322" mass="35521">MSNIAVADAAAPPTAAKPLLTRLGAGFVNRLVIIVPYLWLLFFFLIPFVIVFKISLSQTAIAMPPYTPVLDFSDGISGFFAGFRDLNFDNYVWLTQDALYFKAYVTSVIIAAISTVLTLIVGYPIAYGMSRAPATIRPTLLMLVILPFWTSFLIRVYAWIGILKPEGLLNQLLLSLHIINQPLVILNTYTAIFIGIVYSYLPFMVLPLYSSLEKMDYSLIEAAKDLGCPPTAAFWKITFPLSLPGVIAGCLLVFIPAVGEFVIPDLLGGSQTLMIGKTLWNEFFANRDWPVSSAVAVILLLLLTVPIMLFQQAQARAQEQGK</sequence>
<evidence type="ECO:0000256" key="5">
    <source>
        <dbReference type="ARBA" id="ARBA00022692"/>
    </source>
</evidence>
<dbReference type="Proteomes" id="UP000000552">
    <property type="component" value="Chromosome"/>
</dbReference>
<dbReference type="PANTHER" id="PTHR42929:SF3">
    <property type="entry name" value="PUTRESCINE TRANSPORT SYSTEM PERMEASE PROTEIN POTH"/>
    <property type="match status" value="1"/>
</dbReference>
<gene>
    <name evidence="10" type="ordered locus">mlr6536</name>
</gene>
<evidence type="ECO:0000256" key="2">
    <source>
        <dbReference type="ARBA" id="ARBA00007069"/>
    </source>
</evidence>